<organism evidence="1 2">
    <name type="scientific">Punica granatum</name>
    <name type="common">Pomegranate</name>
    <dbReference type="NCBI Taxonomy" id="22663"/>
    <lineage>
        <taxon>Eukaryota</taxon>
        <taxon>Viridiplantae</taxon>
        <taxon>Streptophyta</taxon>
        <taxon>Embryophyta</taxon>
        <taxon>Tracheophyta</taxon>
        <taxon>Spermatophyta</taxon>
        <taxon>Magnoliopsida</taxon>
        <taxon>eudicotyledons</taxon>
        <taxon>Gunneridae</taxon>
        <taxon>Pentapetalae</taxon>
        <taxon>rosids</taxon>
        <taxon>malvids</taxon>
        <taxon>Myrtales</taxon>
        <taxon>Lythraceae</taxon>
        <taxon>Punica</taxon>
    </lineage>
</organism>
<dbReference type="Proteomes" id="UP000197138">
    <property type="component" value="Unassembled WGS sequence"/>
</dbReference>
<sequence>MKLLRRCFAPEMAVCLICRKPALLLDRLFAALADSWSHHLSDCLLEMPRSRYWDFCLLGGCSLLRRMPALLGWLCFAEGPASYGAGLEL</sequence>
<name>A0A218WT47_PUNGR</name>
<proteinExistence type="predicted"/>
<protein>
    <submittedName>
        <fullName evidence="1">Uncharacterized protein</fullName>
    </submittedName>
</protein>
<comment type="caution">
    <text evidence="1">The sequence shown here is derived from an EMBL/GenBank/DDBJ whole genome shotgun (WGS) entry which is preliminary data.</text>
</comment>
<reference evidence="2" key="1">
    <citation type="journal article" date="2017" name="Plant J.">
        <title>The pomegranate (Punica granatum L.) genome and the genomics of punicalagin biosynthesis.</title>
        <authorList>
            <person name="Qin G."/>
            <person name="Xu C."/>
            <person name="Ming R."/>
            <person name="Tang H."/>
            <person name="Guyot R."/>
            <person name="Kramer E.M."/>
            <person name="Hu Y."/>
            <person name="Yi X."/>
            <person name="Qi Y."/>
            <person name="Xu X."/>
            <person name="Gao Z."/>
            <person name="Pan H."/>
            <person name="Jian J."/>
            <person name="Tian Y."/>
            <person name="Yue Z."/>
            <person name="Xu Y."/>
        </authorList>
    </citation>
    <scope>NUCLEOTIDE SEQUENCE [LARGE SCALE GENOMIC DNA]</scope>
    <source>
        <strain evidence="2">cv. Dabenzi</strain>
    </source>
</reference>
<dbReference type="AlphaFoldDB" id="A0A218WT47"/>
<evidence type="ECO:0000313" key="1">
    <source>
        <dbReference type="EMBL" id="OWM75142.1"/>
    </source>
</evidence>
<accession>A0A218WT47</accession>
<dbReference type="EMBL" id="MTKT01003402">
    <property type="protein sequence ID" value="OWM75142.1"/>
    <property type="molecule type" value="Genomic_DNA"/>
</dbReference>
<gene>
    <name evidence="1" type="ORF">CDL15_Pgr017268</name>
</gene>
<evidence type="ECO:0000313" key="2">
    <source>
        <dbReference type="Proteomes" id="UP000197138"/>
    </source>
</evidence>